<dbReference type="PANTHER" id="PTHR28665:SF1">
    <property type="entry name" value="BEN DOMAIN-CONTAINING PROTEIN 3"/>
    <property type="match status" value="1"/>
</dbReference>
<evidence type="ECO:0000256" key="1">
    <source>
        <dbReference type="SAM" id="MobiDB-lite"/>
    </source>
</evidence>
<organism evidence="3 4">
    <name type="scientific">Tegillarca granosa</name>
    <name type="common">Malaysian cockle</name>
    <name type="synonym">Anadara granosa</name>
    <dbReference type="NCBI Taxonomy" id="220873"/>
    <lineage>
        <taxon>Eukaryota</taxon>
        <taxon>Metazoa</taxon>
        <taxon>Spiralia</taxon>
        <taxon>Lophotrochozoa</taxon>
        <taxon>Mollusca</taxon>
        <taxon>Bivalvia</taxon>
        <taxon>Autobranchia</taxon>
        <taxon>Pteriomorphia</taxon>
        <taxon>Arcoida</taxon>
        <taxon>Arcoidea</taxon>
        <taxon>Arcidae</taxon>
        <taxon>Tegillarca</taxon>
    </lineage>
</organism>
<comment type="caution">
    <text evidence="3">The sequence shown here is derived from an EMBL/GenBank/DDBJ whole genome shotgun (WGS) entry which is preliminary data.</text>
</comment>
<dbReference type="Proteomes" id="UP001217089">
    <property type="component" value="Unassembled WGS sequence"/>
</dbReference>
<sequence>MVNNRENGSAVTVGNSDSDSEFANIPAPYRLDPSVVNRIKTQSSGPGNFAKNLTEKLFPELFDENLRRLNYSFFGGGIRNKTELDPQRKTFLQQYVLHFFPEVKPPEVWKDRVVPKINEALRRPVEKKKKNMTT</sequence>
<reference evidence="3 4" key="1">
    <citation type="submission" date="2022-12" db="EMBL/GenBank/DDBJ databases">
        <title>Chromosome-level genome of Tegillarca granosa.</title>
        <authorList>
            <person name="Kim J."/>
        </authorList>
    </citation>
    <scope>NUCLEOTIDE SEQUENCE [LARGE SCALE GENOMIC DNA]</scope>
    <source>
        <strain evidence="3">Teg-2019</strain>
        <tissue evidence="3">Adductor muscle</tissue>
    </source>
</reference>
<name>A0ABQ9FIL1_TEGGR</name>
<dbReference type="InterPro" id="IPR018379">
    <property type="entry name" value="BEN_domain"/>
</dbReference>
<dbReference type="InterPro" id="IPR033583">
    <property type="entry name" value="BEND3"/>
</dbReference>
<accession>A0ABQ9FIL1</accession>
<proteinExistence type="predicted"/>
<evidence type="ECO:0000313" key="4">
    <source>
        <dbReference type="Proteomes" id="UP001217089"/>
    </source>
</evidence>
<feature type="region of interest" description="Disordered" evidence="1">
    <location>
        <begin position="1"/>
        <end position="24"/>
    </location>
</feature>
<gene>
    <name evidence="3" type="ORF">KUTeg_005023</name>
</gene>
<keyword evidence="4" id="KW-1185">Reference proteome</keyword>
<dbReference type="PANTHER" id="PTHR28665">
    <property type="entry name" value="BEN DOMAIN-CONTAINING PROTEIN 3"/>
    <property type="match status" value="1"/>
</dbReference>
<dbReference type="Pfam" id="PF10523">
    <property type="entry name" value="BEN"/>
    <property type="match status" value="1"/>
</dbReference>
<evidence type="ECO:0000313" key="3">
    <source>
        <dbReference type="EMBL" id="KAJ8317119.1"/>
    </source>
</evidence>
<dbReference type="PROSITE" id="PS51457">
    <property type="entry name" value="BEN"/>
    <property type="match status" value="1"/>
</dbReference>
<feature type="compositionally biased region" description="Polar residues" evidence="1">
    <location>
        <begin position="1"/>
        <end position="17"/>
    </location>
</feature>
<dbReference type="EMBL" id="JARBDR010000246">
    <property type="protein sequence ID" value="KAJ8317119.1"/>
    <property type="molecule type" value="Genomic_DNA"/>
</dbReference>
<feature type="domain" description="BEN" evidence="2">
    <location>
        <begin position="25"/>
        <end position="128"/>
    </location>
</feature>
<protein>
    <recommendedName>
        <fullName evidence="2">BEN domain-containing protein</fullName>
    </recommendedName>
</protein>
<evidence type="ECO:0000259" key="2">
    <source>
        <dbReference type="PROSITE" id="PS51457"/>
    </source>
</evidence>
<dbReference type="SMART" id="SM01025">
    <property type="entry name" value="BEN"/>
    <property type="match status" value="1"/>
</dbReference>